<evidence type="ECO:0000313" key="3">
    <source>
        <dbReference type="Proteomes" id="UP000554766"/>
    </source>
</evidence>
<reference evidence="2 3" key="1">
    <citation type="journal article" date="2020" name="Nat. Commun.">
        <title>The structures of two archaeal type IV pili illuminate evolutionary relationships.</title>
        <authorList>
            <person name="Wang F."/>
            <person name="Baquero D.P."/>
            <person name="Su Z."/>
            <person name="Beltran L.C."/>
            <person name="Prangishvili D."/>
            <person name="Krupovic M."/>
            <person name="Egelman E.H."/>
        </authorList>
    </citation>
    <scope>NUCLEOTIDE SEQUENCE [LARGE SCALE GENOMIC DNA]</scope>
    <source>
        <strain evidence="2 3">2GA</strain>
    </source>
</reference>
<feature type="transmembrane region" description="Helical" evidence="1">
    <location>
        <begin position="12"/>
        <end position="34"/>
    </location>
</feature>
<feature type="transmembrane region" description="Helical" evidence="1">
    <location>
        <begin position="66"/>
        <end position="83"/>
    </location>
</feature>
<accession>A0A7L4P927</accession>
<dbReference type="AlphaFoldDB" id="A0A7L4P927"/>
<keyword evidence="1" id="KW-0472">Membrane</keyword>
<keyword evidence="3" id="KW-1185">Reference proteome</keyword>
<dbReference type="Proteomes" id="UP000554766">
    <property type="component" value="Unassembled WGS sequence"/>
</dbReference>
<sequence length="84" mass="9055">MRKLEGEEDMPVDYGAVWAILKAVFNAVATLLASLGFGEAGGRVAAAVFFASFFFLMGVFRKTRRIVGLLLSATIIILALLAFI</sequence>
<dbReference type="EMBL" id="JAAVJF010000002">
    <property type="protein sequence ID" value="NYR15163.1"/>
    <property type="molecule type" value="Genomic_DNA"/>
</dbReference>
<keyword evidence="1" id="KW-0812">Transmembrane</keyword>
<evidence type="ECO:0000256" key="1">
    <source>
        <dbReference type="SAM" id="Phobius"/>
    </source>
</evidence>
<dbReference type="RefSeq" id="WP_128867457.1">
    <property type="nucleotide sequence ID" value="NZ_JAAVJF010000002.1"/>
</dbReference>
<keyword evidence="1" id="KW-1133">Transmembrane helix</keyword>
<proteinExistence type="predicted"/>
<dbReference type="GeneID" id="5054997"/>
<gene>
    <name evidence="2" type="ORF">HC235_04195</name>
</gene>
<comment type="caution">
    <text evidence="2">The sequence shown here is derived from an EMBL/GenBank/DDBJ whole genome shotgun (WGS) entry which is preliminary data.</text>
</comment>
<name>A0A7L4P927_9CREN</name>
<evidence type="ECO:0000313" key="2">
    <source>
        <dbReference type="EMBL" id="NYR15163.1"/>
    </source>
</evidence>
<feature type="transmembrane region" description="Helical" evidence="1">
    <location>
        <begin position="40"/>
        <end position="59"/>
    </location>
</feature>
<organism evidence="2 3">
    <name type="scientific">Pyrobaculum arsenaticum</name>
    <dbReference type="NCBI Taxonomy" id="121277"/>
    <lineage>
        <taxon>Archaea</taxon>
        <taxon>Thermoproteota</taxon>
        <taxon>Thermoprotei</taxon>
        <taxon>Thermoproteales</taxon>
        <taxon>Thermoproteaceae</taxon>
        <taxon>Pyrobaculum</taxon>
    </lineage>
</organism>
<protein>
    <submittedName>
        <fullName evidence="2">Uncharacterized protein</fullName>
    </submittedName>
</protein>